<feature type="transmembrane region" description="Helical" evidence="7">
    <location>
        <begin position="310"/>
        <end position="332"/>
    </location>
</feature>
<dbReference type="GO" id="GO:0005886">
    <property type="term" value="C:plasma membrane"/>
    <property type="evidence" value="ECO:0007669"/>
    <property type="project" value="UniProtKB-SubCell"/>
</dbReference>
<feature type="domain" description="Major facilitator superfamily (MFS) profile" evidence="8">
    <location>
        <begin position="12"/>
        <end position="398"/>
    </location>
</feature>
<dbReference type="PRINTS" id="PR01988">
    <property type="entry name" value="EXPORTERBACE"/>
</dbReference>
<keyword evidence="4 7" id="KW-0812">Transmembrane</keyword>
<evidence type="ECO:0000256" key="4">
    <source>
        <dbReference type="ARBA" id="ARBA00022692"/>
    </source>
</evidence>
<reference evidence="10" key="1">
    <citation type="submission" date="2016-10" db="EMBL/GenBank/DDBJ databases">
        <authorList>
            <person name="Varghese N."/>
            <person name="Submissions S."/>
        </authorList>
    </citation>
    <scope>NUCLEOTIDE SEQUENCE [LARGE SCALE GENOMIC DNA]</scope>
    <source>
        <strain evidence="10">DSM 45789</strain>
    </source>
</reference>
<keyword evidence="5 7" id="KW-1133">Transmembrane helix</keyword>
<dbReference type="InterPro" id="IPR020846">
    <property type="entry name" value="MFS_dom"/>
</dbReference>
<dbReference type="InterPro" id="IPR011701">
    <property type="entry name" value="MFS"/>
</dbReference>
<organism evidence="9 10">
    <name type="scientific">Marininema halotolerans</name>
    <dbReference type="NCBI Taxonomy" id="1155944"/>
    <lineage>
        <taxon>Bacteria</taxon>
        <taxon>Bacillati</taxon>
        <taxon>Bacillota</taxon>
        <taxon>Bacilli</taxon>
        <taxon>Bacillales</taxon>
        <taxon>Thermoactinomycetaceae</taxon>
        <taxon>Marininema</taxon>
    </lineage>
</organism>
<dbReference type="PANTHER" id="PTHR23513:SF6">
    <property type="entry name" value="MAJOR FACILITATOR SUPERFAMILY ASSOCIATED DOMAIN-CONTAINING PROTEIN"/>
    <property type="match status" value="1"/>
</dbReference>
<dbReference type="GO" id="GO:0022857">
    <property type="term" value="F:transmembrane transporter activity"/>
    <property type="evidence" value="ECO:0007669"/>
    <property type="project" value="InterPro"/>
</dbReference>
<dbReference type="PROSITE" id="PS50850">
    <property type="entry name" value="MFS"/>
    <property type="match status" value="1"/>
</dbReference>
<feature type="transmembrane region" description="Helical" evidence="7">
    <location>
        <begin position="344"/>
        <end position="363"/>
    </location>
</feature>
<dbReference type="PANTHER" id="PTHR23513">
    <property type="entry name" value="INTEGRAL MEMBRANE EFFLUX PROTEIN-RELATED"/>
    <property type="match status" value="1"/>
</dbReference>
<feature type="transmembrane region" description="Helical" evidence="7">
    <location>
        <begin position="148"/>
        <end position="166"/>
    </location>
</feature>
<keyword evidence="10" id="KW-1185">Reference proteome</keyword>
<dbReference type="Proteomes" id="UP000198660">
    <property type="component" value="Unassembled WGS sequence"/>
</dbReference>
<evidence type="ECO:0000313" key="9">
    <source>
        <dbReference type="EMBL" id="SFS53831.1"/>
    </source>
</evidence>
<evidence type="ECO:0000256" key="1">
    <source>
        <dbReference type="ARBA" id="ARBA00004651"/>
    </source>
</evidence>
<evidence type="ECO:0000256" key="5">
    <source>
        <dbReference type="ARBA" id="ARBA00022989"/>
    </source>
</evidence>
<evidence type="ECO:0000256" key="6">
    <source>
        <dbReference type="ARBA" id="ARBA00023136"/>
    </source>
</evidence>
<feature type="transmembrane region" description="Helical" evidence="7">
    <location>
        <begin position="49"/>
        <end position="70"/>
    </location>
</feature>
<dbReference type="Pfam" id="PF07690">
    <property type="entry name" value="MFS_1"/>
    <property type="match status" value="1"/>
</dbReference>
<keyword evidence="2" id="KW-0813">Transport</keyword>
<evidence type="ECO:0000313" key="10">
    <source>
        <dbReference type="Proteomes" id="UP000198660"/>
    </source>
</evidence>
<feature type="transmembrane region" description="Helical" evidence="7">
    <location>
        <begin position="106"/>
        <end position="128"/>
    </location>
</feature>
<gene>
    <name evidence="9" type="ORF">SAMN05444972_103260</name>
</gene>
<evidence type="ECO:0000256" key="3">
    <source>
        <dbReference type="ARBA" id="ARBA00022475"/>
    </source>
</evidence>
<dbReference type="InterPro" id="IPR036259">
    <property type="entry name" value="MFS_trans_sf"/>
</dbReference>
<dbReference type="InterPro" id="IPR022324">
    <property type="entry name" value="Bacilysin_exporter_BacE_put"/>
</dbReference>
<sequence length="409" mass="44884">MNSQPATLWNKNFILLWLGSAQTRMGTALYIVALSYLVLELTGSPKYTAYAIAVTAIPYLFSPLAGALVDRVDTKKYLVMGDLLRGLGMVSLSLLGWSHLLSISAILWISFFLGLIGVIYMPAFGSLLPRLVPSSEVGRANALNNMNAEIATLLGFTIGGILVNGLGTLTSILINGITFFIMAICMGSIRFPHRPRNRQKSTSIWEDIRQGLIYLFSSKMLLMVPIIFGLSMIAYSPLEALMPIKMKSLHAGSKEFGIYFACITLGSLVISSYISKFGKSLDPRRYTSIGLFIMGISIVATTMAPHLSMVYISAMSFGMGSSLVGISNMSYVQTKVNDEYRGRVFGAFGLIERLGMPLSLALIGFLIDHVSMSEIFYGLAMVLFITLILWRIVSHPTRHDPADELPNRL</sequence>
<feature type="transmembrane region" description="Helical" evidence="7">
    <location>
        <begin position="12"/>
        <end position="37"/>
    </location>
</feature>
<dbReference type="RefSeq" id="WP_091835159.1">
    <property type="nucleotide sequence ID" value="NZ_FPAA01000003.1"/>
</dbReference>
<dbReference type="EMBL" id="FPAA01000003">
    <property type="protein sequence ID" value="SFS53831.1"/>
    <property type="molecule type" value="Genomic_DNA"/>
</dbReference>
<evidence type="ECO:0000259" key="8">
    <source>
        <dbReference type="PROSITE" id="PS50850"/>
    </source>
</evidence>
<comment type="subcellular location">
    <subcellularLocation>
        <location evidence="1">Cell membrane</location>
        <topology evidence="1">Multi-pass membrane protein</topology>
    </subcellularLocation>
</comment>
<feature type="transmembrane region" description="Helical" evidence="7">
    <location>
        <begin position="375"/>
        <end position="393"/>
    </location>
</feature>
<name>A0A1I6QN13_9BACL</name>
<evidence type="ECO:0000256" key="2">
    <source>
        <dbReference type="ARBA" id="ARBA00022448"/>
    </source>
</evidence>
<feature type="transmembrane region" description="Helical" evidence="7">
    <location>
        <begin position="212"/>
        <end position="236"/>
    </location>
</feature>
<feature type="transmembrane region" description="Helical" evidence="7">
    <location>
        <begin position="82"/>
        <end position="100"/>
    </location>
</feature>
<evidence type="ECO:0000256" key="7">
    <source>
        <dbReference type="SAM" id="Phobius"/>
    </source>
</evidence>
<protein>
    <submittedName>
        <fullName evidence="9">MFS transporter, DHA3 family, macrolide efflux protein</fullName>
    </submittedName>
</protein>
<feature type="transmembrane region" description="Helical" evidence="7">
    <location>
        <begin position="256"/>
        <end position="274"/>
    </location>
</feature>
<keyword evidence="3" id="KW-1003">Cell membrane</keyword>
<dbReference type="Gene3D" id="1.20.1250.20">
    <property type="entry name" value="MFS general substrate transporter like domains"/>
    <property type="match status" value="1"/>
</dbReference>
<dbReference type="CDD" id="cd06173">
    <property type="entry name" value="MFS_MefA_like"/>
    <property type="match status" value="1"/>
</dbReference>
<dbReference type="SUPFAM" id="SSF103473">
    <property type="entry name" value="MFS general substrate transporter"/>
    <property type="match status" value="1"/>
</dbReference>
<keyword evidence="6 7" id="KW-0472">Membrane</keyword>
<feature type="transmembrane region" description="Helical" evidence="7">
    <location>
        <begin position="286"/>
        <end position="304"/>
    </location>
</feature>
<dbReference type="OrthoDB" id="9775268at2"/>
<proteinExistence type="predicted"/>
<feature type="transmembrane region" description="Helical" evidence="7">
    <location>
        <begin position="172"/>
        <end position="191"/>
    </location>
</feature>
<dbReference type="AlphaFoldDB" id="A0A1I6QN13"/>
<accession>A0A1I6QN13</accession>